<protein>
    <submittedName>
        <fullName evidence="1">Uncharacterized protein</fullName>
    </submittedName>
</protein>
<organism evidence="1 2">
    <name type="scientific">Portunus trituberculatus</name>
    <name type="common">Swimming crab</name>
    <name type="synonym">Neptunus trituberculatus</name>
    <dbReference type="NCBI Taxonomy" id="210409"/>
    <lineage>
        <taxon>Eukaryota</taxon>
        <taxon>Metazoa</taxon>
        <taxon>Ecdysozoa</taxon>
        <taxon>Arthropoda</taxon>
        <taxon>Crustacea</taxon>
        <taxon>Multicrustacea</taxon>
        <taxon>Malacostraca</taxon>
        <taxon>Eumalacostraca</taxon>
        <taxon>Eucarida</taxon>
        <taxon>Decapoda</taxon>
        <taxon>Pleocyemata</taxon>
        <taxon>Brachyura</taxon>
        <taxon>Eubrachyura</taxon>
        <taxon>Portunoidea</taxon>
        <taxon>Portunidae</taxon>
        <taxon>Portuninae</taxon>
        <taxon>Portunus</taxon>
    </lineage>
</organism>
<gene>
    <name evidence="1" type="ORF">E2C01_074961</name>
</gene>
<comment type="caution">
    <text evidence="1">The sequence shown here is derived from an EMBL/GenBank/DDBJ whole genome shotgun (WGS) entry which is preliminary data.</text>
</comment>
<keyword evidence="2" id="KW-1185">Reference proteome</keyword>
<proteinExistence type="predicted"/>
<dbReference type="Proteomes" id="UP000324222">
    <property type="component" value="Unassembled WGS sequence"/>
</dbReference>
<evidence type="ECO:0000313" key="2">
    <source>
        <dbReference type="Proteomes" id="UP000324222"/>
    </source>
</evidence>
<reference evidence="1 2" key="1">
    <citation type="submission" date="2019-05" db="EMBL/GenBank/DDBJ databases">
        <title>Another draft genome of Portunus trituberculatus and its Hox gene families provides insights of decapod evolution.</title>
        <authorList>
            <person name="Jeong J.-H."/>
            <person name="Song I."/>
            <person name="Kim S."/>
            <person name="Choi T."/>
            <person name="Kim D."/>
            <person name="Ryu S."/>
            <person name="Kim W."/>
        </authorList>
    </citation>
    <scope>NUCLEOTIDE SEQUENCE [LARGE SCALE GENOMIC DNA]</scope>
    <source>
        <tissue evidence="1">Muscle</tissue>
    </source>
</reference>
<sequence length="38" mass="4335">MMVTTLGSKLRWLGFEYRVRQGKRVSLLMCSPSSSNSK</sequence>
<dbReference type="EMBL" id="VSRR010053853">
    <property type="protein sequence ID" value="MPC80383.1"/>
    <property type="molecule type" value="Genomic_DNA"/>
</dbReference>
<evidence type="ECO:0000313" key="1">
    <source>
        <dbReference type="EMBL" id="MPC80383.1"/>
    </source>
</evidence>
<name>A0A5B7IDN6_PORTR</name>
<dbReference type="AlphaFoldDB" id="A0A5B7IDN6"/>
<accession>A0A5B7IDN6</accession>